<organism evidence="1 2">
    <name type="scientific">Yersinia bercovieri ATCC 43970</name>
    <dbReference type="NCBI Taxonomy" id="349968"/>
    <lineage>
        <taxon>Bacteria</taxon>
        <taxon>Pseudomonadati</taxon>
        <taxon>Pseudomonadota</taxon>
        <taxon>Gammaproteobacteria</taxon>
        <taxon>Enterobacterales</taxon>
        <taxon>Yersiniaceae</taxon>
        <taxon>Yersinia</taxon>
    </lineage>
</organism>
<comment type="caution">
    <text evidence="1">The sequence shown here is derived from an EMBL/GenBank/DDBJ whole genome shotgun (WGS) entry which is preliminary data.</text>
</comment>
<sequence length="37" mass="4302">MTHYFDAQRHFFYSVTTINVVTGRPANFQVMGQLNPL</sequence>
<reference evidence="1" key="1">
    <citation type="submission" date="2008-12" db="EMBL/GenBank/DDBJ databases">
        <title>Annotation of the Yersinia bercovieri ATCC 43970 genome.</title>
        <authorList>
            <person name="Read T.D."/>
            <person name="Akmal A."/>
            <person name="Bishop-Lilly K."/>
            <person name="Chen P.E."/>
            <person name="Cook C."/>
            <person name="Kiley M.P."/>
            <person name="Lentz S."/>
            <person name="Mateczun A."/>
            <person name="Nagarajan N."/>
            <person name="Nolan N."/>
            <person name="Osborne B.I."/>
            <person name="Pop M."/>
            <person name="Sozhamannan S."/>
            <person name="Stewart A.C."/>
            <person name="Sulakvelidze A."/>
            <person name="Thomason B."/>
            <person name="Willner K."/>
            <person name="Zwick M.E."/>
        </authorList>
    </citation>
    <scope>NUCLEOTIDE SEQUENCE [LARGE SCALE GENOMIC DNA]</scope>
    <source>
        <strain evidence="1">ATCC 43970</strain>
    </source>
</reference>
<accession>A0ABM9XUY4</accession>
<name>A0ABM9XUY4_YERBE</name>
<dbReference type="EMBL" id="AALC02000068">
    <property type="protein sequence ID" value="EEQ05191.1"/>
    <property type="molecule type" value="Genomic_DNA"/>
</dbReference>
<protein>
    <submittedName>
        <fullName evidence="1">Uncharacterized protein</fullName>
    </submittedName>
</protein>
<evidence type="ECO:0000313" key="2">
    <source>
        <dbReference type="Proteomes" id="UP000010319"/>
    </source>
</evidence>
<gene>
    <name evidence="1" type="ORF">yberc0001_25190</name>
</gene>
<dbReference type="Proteomes" id="UP000010319">
    <property type="component" value="Unassembled WGS sequence"/>
</dbReference>
<keyword evidence="2" id="KW-1185">Reference proteome</keyword>
<proteinExistence type="predicted"/>
<evidence type="ECO:0000313" key="1">
    <source>
        <dbReference type="EMBL" id="EEQ05191.1"/>
    </source>
</evidence>